<dbReference type="PANTHER" id="PTHR36222:SF1">
    <property type="entry name" value="SERINE PROTEASE INHIBITOR RV3364C"/>
    <property type="match status" value="1"/>
</dbReference>
<organism evidence="2 3">
    <name type="scientific">Streptomyces xinghaiensis</name>
    <dbReference type="NCBI Taxonomy" id="1038928"/>
    <lineage>
        <taxon>Bacteria</taxon>
        <taxon>Bacillati</taxon>
        <taxon>Actinomycetota</taxon>
        <taxon>Actinomycetes</taxon>
        <taxon>Kitasatosporales</taxon>
        <taxon>Streptomycetaceae</taxon>
        <taxon>Streptomyces</taxon>
    </lineage>
</organism>
<proteinExistence type="predicted"/>
<keyword evidence="3" id="KW-1185">Reference proteome</keyword>
<dbReference type="Gene3D" id="3.30.450.30">
    <property type="entry name" value="Dynein light chain 2a, cytoplasmic"/>
    <property type="match status" value="1"/>
</dbReference>
<evidence type="ECO:0000313" key="3">
    <source>
        <dbReference type="Proteomes" id="UP000028058"/>
    </source>
</evidence>
<dbReference type="Proteomes" id="UP000028058">
    <property type="component" value="Unassembled WGS sequence"/>
</dbReference>
<dbReference type="InterPro" id="IPR053141">
    <property type="entry name" value="Mycobact_SerProt_Inhib_Rv3364c"/>
</dbReference>
<protein>
    <submittedName>
        <fullName evidence="2">Roadblock/LC7 domain-containing protein</fullName>
    </submittedName>
</protein>
<dbReference type="PANTHER" id="PTHR36222">
    <property type="entry name" value="SERINE PROTEASE INHIBITOR RV3364C"/>
    <property type="match status" value="1"/>
</dbReference>
<reference evidence="2 3" key="1">
    <citation type="journal article" date="2014" name="Genome Announc.">
        <title>Draft Genome Sequence of Streptomyces fradiae ATCC 19609, a Strain Highly Sensitive to Antibiotics.</title>
        <authorList>
            <person name="Bekker O.B."/>
            <person name="Klimina K.M."/>
            <person name="Vatlin A.A."/>
            <person name="Zakharevich N.V."/>
            <person name="Kasianov A.S."/>
            <person name="Danilenko V.N."/>
        </authorList>
    </citation>
    <scope>NUCLEOTIDE SEQUENCE [LARGE SCALE GENOMIC DNA]</scope>
    <source>
        <strain evidence="2 3">ATCC 19609</strain>
    </source>
</reference>
<dbReference type="Pfam" id="PF03259">
    <property type="entry name" value="Robl_LC7"/>
    <property type="match status" value="1"/>
</dbReference>
<evidence type="ECO:0000313" key="2">
    <source>
        <dbReference type="EMBL" id="RKM92552.1"/>
    </source>
</evidence>
<comment type="caution">
    <text evidence="2">The sequence shown here is derived from an EMBL/GenBank/DDBJ whole genome shotgun (WGS) entry which is preliminary data.</text>
</comment>
<gene>
    <name evidence="2" type="ORF">SFRA_024475</name>
</gene>
<dbReference type="SUPFAM" id="SSF103196">
    <property type="entry name" value="Roadblock/LC7 domain"/>
    <property type="match status" value="1"/>
</dbReference>
<dbReference type="EMBL" id="JNAD02000013">
    <property type="protein sequence ID" value="RKM92552.1"/>
    <property type="molecule type" value="Genomic_DNA"/>
</dbReference>
<accession>A0A420UXW5</accession>
<dbReference type="InterPro" id="IPR004942">
    <property type="entry name" value="Roadblock/LAMTOR2_dom"/>
</dbReference>
<feature type="domain" description="Roadblock/LAMTOR2" evidence="1">
    <location>
        <begin position="34"/>
        <end position="132"/>
    </location>
</feature>
<evidence type="ECO:0000259" key="1">
    <source>
        <dbReference type="SMART" id="SM00960"/>
    </source>
</evidence>
<name>A0A420UXW5_9ACTN</name>
<sequence>MGRLSARVHRCPHQHRIQGRHVTDTNRAIQSDDYSLVLKPLLEVSQVRHVVIASSDGMLVATSKDLPRDRAEGVAAMSSSVLSAIRATTNAALQPDPDNLLNNPIETITTITELGTCMMMPAGHNAFLVVIGDQDMPMGVVAGLAARQARKVGEKLMSVPARDAGSTPS</sequence>
<dbReference type="AlphaFoldDB" id="A0A420UXW5"/>
<dbReference type="SMART" id="SM00960">
    <property type="entry name" value="Robl_LC7"/>
    <property type="match status" value="1"/>
</dbReference>